<protein>
    <submittedName>
        <fullName evidence="2">Uncharacterized protein</fullName>
    </submittedName>
</protein>
<organism evidence="2 3">
    <name type="scientific">Pleurotus eryngii</name>
    <name type="common">Boletus of the steppes</name>
    <dbReference type="NCBI Taxonomy" id="5323"/>
    <lineage>
        <taxon>Eukaryota</taxon>
        <taxon>Fungi</taxon>
        <taxon>Dikarya</taxon>
        <taxon>Basidiomycota</taxon>
        <taxon>Agaricomycotina</taxon>
        <taxon>Agaricomycetes</taxon>
        <taxon>Agaricomycetidae</taxon>
        <taxon>Agaricales</taxon>
        <taxon>Pleurotineae</taxon>
        <taxon>Pleurotaceae</taxon>
        <taxon>Pleurotus</taxon>
    </lineage>
</organism>
<proteinExistence type="predicted"/>
<accession>A0A9P6D4W3</accession>
<evidence type="ECO:0000313" key="2">
    <source>
        <dbReference type="EMBL" id="KAF9491212.1"/>
    </source>
</evidence>
<name>A0A9P6D4W3_PLEER</name>
<comment type="caution">
    <text evidence="2">The sequence shown here is derived from an EMBL/GenBank/DDBJ whole genome shotgun (WGS) entry which is preliminary data.</text>
</comment>
<evidence type="ECO:0000313" key="3">
    <source>
        <dbReference type="Proteomes" id="UP000807025"/>
    </source>
</evidence>
<gene>
    <name evidence="2" type="ORF">BDN71DRAFT_96353</name>
</gene>
<keyword evidence="3" id="KW-1185">Reference proteome</keyword>
<dbReference type="Proteomes" id="UP000807025">
    <property type="component" value="Unassembled WGS sequence"/>
</dbReference>
<feature type="compositionally biased region" description="Basic and acidic residues" evidence="1">
    <location>
        <begin position="1"/>
        <end position="12"/>
    </location>
</feature>
<reference evidence="2" key="1">
    <citation type="submission" date="2020-11" db="EMBL/GenBank/DDBJ databases">
        <authorList>
            <consortium name="DOE Joint Genome Institute"/>
            <person name="Ahrendt S."/>
            <person name="Riley R."/>
            <person name="Andreopoulos W."/>
            <person name="Labutti K."/>
            <person name="Pangilinan J."/>
            <person name="Ruiz-Duenas F.J."/>
            <person name="Barrasa J.M."/>
            <person name="Sanchez-Garcia M."/>
            <person name="Camarero S."/>
            <person name="Miyauchi S."/>
            <person name="Serrano A."/>
            <person name="Linde D."/>
            <person name="Babiker R."/>
            <person name="Drula E."/>
            <person name="Ayuso-Fernandez I."/>
            <person name="Pacheco R."/>
            <person name="Padilla G."/>
            <person name="Ferreira P."/>
            <person name="Barriuso J."/>
            <person name="Kellner H."/>
            <person name="Castanera R."/>
            <person name="Alfaro M."/>
            <person name="Ramirez L."/>
            <person name="Pisabarro A.G."/>
            <person name="Kuo A."/>
            <person name="Tritt A."/>
            <person name="Lipzen A."/>
            <person name="He G."/>
            <person name="Yan M."/>
            <person name="Ng V."/>
            <person name="Cullen D."/>
            <person name="Martin F."/>
            <person name="Rosso M.-N."/>
            <person name="Henrissat B."/>
            <person name="Hibbett D."/>
            <person name="Martinez A.T."/>
            <person name="Grigoriev I.V."/>
        </authorList>
    </citation>
    <scope>NUCLEOTIDE SEQUENCE</scope>
    <source>
        <strain evidence="2">ATCC 90797</strain>
    </source>
</reference>
<dbReference type="AlphaFoldDB" id="A0A9P6D4W3"/>
<sequence length="192" mass="22342">MRRWDDLRDVEHSSSSTRPPEHHAHALSTSILHAWERASIGTSRVFNVNLELKCSCIVQVMTSLVNHPHNKYDLTRSNLRHPFHIPSLHPTSSHPTSSPHIRTHFIVSPFHHAIPPKSLRVLLRHSYSNTSLTHEHISKPRPHLLDHISRHDLPTHYLLLTTFRIYKERDSRWYSVYSVAIAGATSIRRRRV</sequence>
<dbReference type="EMBL" id="MU154624">
    <property type="protein sequence ID" value="KAF9491212.1"/>
    <property type="molecule type" value="Genomic_DNA"/>
</dbReference>
<feature type="region of interest" description="Disordered" evidence="1">
    <location>
        <begin position="1"/>
        <end position="24"/>
    </location>
</feature>
<evidence type="ECO:0000256" key="1">
    <source>
        <dbReference type="SAM" id="MobiDB-lite"/>
    </source>
</evidence>